<dbReference type="RefSeq" id="WP_145367232.1">
    <property type="nucleotide sequence ID" value="NZ_CP036275.1"/>
</dbReference>
<dbReference type="EMBL" id="CP036275">
    <property type="protein sequence ID" value="QDU36587.1"/>
    <property type="molecule type" value="Genomic_DNA"/>
</dbReference>
<evidence type="ECO:0000313" key="2">
    <source>
        <dbReference type="Proteomes" id="UP000320496"/>
    </source>
</evidence>
<organism evidence="1 2">
    <name type="scientific">Maioricimonas rarisocia</name>
    <dbReference type="NCBI Taxonomy" id="2528026"/>
    <lineage>
        <taxon>Bacteria</taxon>
        <taxon>Pseudomonadati</taxon>
        <taxon>Planctomycetota</taxon>
        <taxon>Planctomycetia</taxon>
        <taxon>Planctomycetales</taxon>
        <taxon>Planctomycetaceae</taxon>
        <taxon>Maioricimonas</taxon>
    </lineage>
</organism>
<dbReference type="AlphaFoldDB" id="A0A517Z295"/>
<dbReference type="OrthoDB" id="274417at2"/>
<dbReference type="KEGG" id="mri:Mal4_08740"/>
<accession>A0A517Z295</accession>
<proteinExistence type="predicted"/>
<evidence type="ECO:0000313" key="1">
    <source>
        <dbReference type="EMBL" id="QDU36587.1"/>
    </source>
</evidence>
<name>A0A517Z295_9PLAN</name>
<reference evidence="1 2" key="1">
    <citation type="submission" date="2019-02" db="EMBL/GenBank/DDBJ databases">
        <title>Deep-cultivation of Planctomycetes and their phenomic and genomic characterization uncovers novel biology.</title>
        <authorList>
            <person name="Wiegand S."/>
            <person name="Jogler M."/>
            <person name="Boedeker C."/>
            <person name="Pinto D."/>
            <person name="Vollmers J."/>
            <person name="Rivas-Marin E."/>
            <person name="Kohn T."/>
            <person name="Peeters S.H."/>
            <person name="Heuer A."/>
            <person name="Rast P."/>
            <person name="Oberbeckmann S."/>
            <person name="Bunk B."/>
            <person name="Jeske O."/>
            <person name="Meyerdierks A."/>
            <person name="Storesund J.E."/>
            <person name="Kallscheuer N."/>
            <person name="Luecker S."/>
            <person name="Lage O.M."/>
            <person name="Pohl T."/>
            <person name="Merkel B.J."/>
            <person name="Hornburger P."/>
            <person name="Mueller R.-W."/>
            <person name="Bruemmer F."/>
            <person name="Labrenz M."/>
            <person name="Spormann A.M."/>
            <person name="Op den Camp H."/>
            <person name="Overmann J."/>
            <person name="Amann R."/>
            <person name="Jetten M.S.M."/>
            <person name="Mascher T."/>
            <person name="Medema M.H."/>
            <person name="Devos D.P."/>
            <person name="Kaster A.-K."/>
            <person name="Ovreas L."/>
            <person name="Rohde M."/>
            <person name="Galperin M.Y."/>
            <person name="Jogler C."/>
        </authorList>
    </citation>
    <scope>NUCLEOTIDE SEQUENCE [LARGE SCALE GENOMIC DNA]</scope>
    <source>
        <strain evidence="1 2">Mal4</strain>
    </source>
</reference>
<protein>
    <submittedName>
        <fullName evidence="1">Uncharacterized protein</fullName>
    </submittedName>
</protein>
<dbReference type="Proteomes" id="UP000320496">
    <property type="component" value="Chromosome"/>
</dbReference>
<keyword evidence="2" id="KW-1185">Reference proteome</keyword>
<gene>
    <name evidence="1" type="ORF">Mal4_08740</name>
</gene>
<sequence>MKEFEDNPLGLIHFVADEQGTLHRVLPEAVEAVWDGEAPVSSLPVPIGDELRLAFVLCDADQQPAMTFFLRLQVNDDAIDRDSRIAALRALTEHQGRRYDSPDARYQLEGWPTDWRTQLAVALDVPARQFRRLGIGGPLLMSELWGVPVEQIVAYFESARRS</sequence>